<organism evidence="1 2">
    <name type="scientific">Hephaestia caeni</name>
    <dbReference type="NCBI Taxonomy" id="645617"/>
    <lineage>
        <taxon>Bacteria</taxon>
        <taxon>Pseudomonadati</taxon>
        <taxon>Pseudomonadota</taxon>
        <taxon>Alphaproteobacteria</taxon>
        <taxon>Sphingomonadales</taxon>
        <taxon>Sphingomonadaceae</taxon>
        <taxon>Hephaestia</taxon>
    </lineage>
</organism>
<accession>A0A397P903</accession>
<proteinExistence type="predicted"/>
<dbReference type="AlphaFoldDB" id="A0A397P903"/>
<dbReference type="EMBL" id="QXDC01000002">
    <property type="protein sequence ID" value="RIA46040.1"/>
    <property type="molecule type" value="Genomic_DNA"/>
</dbReference>
<protein>
    <submittedName>
        <fullName evidence="1">Uncharacterized protein</fullName>
    </submittedName>
</protein>
<keyword evidence="2" id="KW-1185">Reference proteome</keyword>
<evidence type="ECO:0000313" key="2">
    <source>
        <dbReference type="Proteomes" id="UP000266568"/>
    </source>
</evidence>
<name>A0A397P903_9SPHN</name>
<dbReference type="Proteomes" id="UP000266568">
    <property type="component" value="Unassembled WGS sequence"/>
</dbReference>
<dbReference type="RefSeq" id="WP_004211492.1">
    <property type="nucleotide sequence ID" value="NZ_QXDC01000002.1"/>
</dbReference>
<dbReference type="OrthoDB" id="6894039at2"/>
<reference evidence="1 2" key="1">
    <citation type="submission" date="2018-08" db="EMBL/GenBank/DDBJ databases">
        <title>Genomic Encyclopedia of Type Strains, Phase IV (KMG-IV): sequencing the most valuable type-strain genomes for metagenomic binning, comparative biology and taxonomic classification.</title>
        <authorList>
            <person name="Goeker M."/>
        </authorList>
    </citation>
    <scope>NUCLEOTIDE SEQUENCE [LARGE SCALE GENOMIC DNA]</scope>
    <source>
        <strain evidence="1 2">DSM 25527</strain>
    </source>
</reference>
<evidence type="ECO:0000313" key="1">
    <source>
        <dbReference type="EMBL" id="RIA46040.1"/>
    </source>
</evidence>
<comment type="caution">
    <text evidence="1">The sequence shown here is derived from an EMBL/GenBank/DDBJ whole genome shotgun (WGS) entry which is preliminary data.</text>
</comment>
<gene>
    <name evidence="1" type="ORF">DFR49_0569</name>
</gene>
<sequence>MSYDIAFRHQQALDPSALTTLPNSLYALNAAIEDCRNAGCAHESDPAVILLARHLGAIASQIDRPNIELRRSCMDAIADLRRKPALIALAHKGVAYDERAKKLFHSDGRKALRALADALGLAEDSYSLTSQRGGVAVSGEVTLHGENIYVQLSLGCMGAGREVMFRKVSGRKDYVGDRNHWASVHDLVLQPARFATRIRRELHLPQSDAATSRLVA</sequence>